<keyword evidence="6 12" id="KW-0732">Signal</keyword>
<organism evidence="13 14">
    <name type="scientific">Botrytis tulipae</name>
    <dbReference type="NCBI Taxonomy" id="87230"/>
    <lineage>
        <taxon>Eukaryota</taxon>
        <taxon>Fungi</taxon>
        <taxon>Dikarya</taxon>
        <taxon>Ascomycota</taxon>
        <taxon>Pezizomycotina</taxon>
        <taxon>Leotiomycetes</taxon>
        <taxon>Helotiales</taxon>
        <taxon>Sclerotiniaceae</taxon>
        <taxon>Botrytis</taxon>
    </lineage>
</organism>
<dbReference type="PROSITE" id="PS00155">
    <property type="entry name" value="CUTINASE_1"/>
    <property type="match status" value="1"/>
</dbReference>
<comment type="caution">
    <text evidence="13">The sequence shown here is derived from an EMBL/GenBank/DDBJ whole genome shotgun (WGS) entry which is preliminary data.</text>
</comment>
<comment type="similarity">
    <text evidence="2 12">Belongs to the cutinase family.</text>
</comment>
<dbReference type="GO" id="GO:0050525">
    <property type="term" value="F:cutinase activity"/>
    <property type="evidence" value="ECO:0007669"/>
    <property type="project" value="UniProtKB-UniRule"/>
</dbReference>
<evidence type="ECO:0000256" key="2">
    <source>
        <dbReference type="ARBA" id="ARBA00007534"/>
    </source>
</evidence>
<reference evidence="13 14" key="1">
    <citation type="submission" date="2017-12" db="EMBL/GenBank/DDBJ databases">
        <title>Comparative genomics of Botrytis spp.</title>
        <authorList>
            <person name="Valero-Jimenez C.A."/>
            <person name="Tapia P."/>
            <person name="Veloso J."/>
            <person name="Silva-Moreno E."/>
            <person name="Staats M."/>
            <person name="Valdes J.H."/>
            <person name="Van Kan J.A.L."/>
        </authorList>
    </citation>
    <scope>NUCLEOTIDE SEQUENCE [LARGE SCALE GENOMIC DNA]</scope>
    <source>
        <strain evidence="13 14">Bt9001</strain>
    </source>
</reference>
<dbReference type="InterPro" id="IPR011150">
    <property type="entry name" value="Cutinase_monf"/>
</dbReference>
<evidence type="ECO:0000256" key="9">
    <source>
        <dbReference type="ARBA" id="ARBA00034045"/>
    </source>
</evidence>
<keyword evidence="4 12" id="KW-0719">Serine esterase</keyword>
<sequence>MRFSIPLLLSVSSLAFALPVAESEVDAAVEVQAAAQVTTTEHLATTAHFFEKSAAAVVTTENGLTTDACKPVIVIFARGTNEEGNVGQDVGPYVFTNLRSALTTTKVTVQGVDYSASVLGYLVGGDSAGSSTMATLINSASTKCPSAKLVLSGYSQGAQLVHKAAKTLSAAVTAKIAAVVVFGDPYYGQAVGTVPSSKVLSICHDQDIICTGSGGFTTHLTYSDDAPTASAFIVKAVGSV</sequence>
<gene>
    <name evidence="13" type="ORF">BTUL_0061g00470</name>
</gene>
<feature type="disulfide bond" evidence="11">
    <location>
        <begin position="69"/>
        <end position="144"/>
    </location>
</feature>
<comment type="function">
    <text evidence="12">Catalyzes the hydrolysis of complex carboxylic polyesters found in the cell wall of plants. Degrades cutin, a macromolecule that forms the structure of the plant cuticle.</text>
</comment>
<dbReference type="PRINTS" id="PR00129">
    <property type="entry name" value="CUTINASE"/>
</dbReference>
<feature type="chain" id="PRO_5021475405" description="Cutinase" evidence="12">
    <location>
        <begin position="18"/>
        <end position="240"/>
    </location>
</feature>
<protein>
    <recommendedName>
        <fullName evidence="3 12">Cutinase</fullName>
        <ecNumber evidence="3 12">3.1.1.74</ecNumber>
    </recommendedName>
</protein>
<dbReference type="EC" id="3.1.1.74" evidence="3 12"/>
<feature type="disulfide bond" evidence="11">
    <location>
        <begin position="203"/>
        <end position="210"/>
    </location>
</feature>
<name>A0A4Z1ERE3_9HELO</name>
<evidence type="ECO:0000313" key="14">
    <source>
        <dbReference type="Proteomes" id="UP000297777"/>
    </source>
</evidence>
<accession>A0A4Z1ERE3</accession>
<comment type="subcellular location">
    <subcellularLocation>
        <location evidence="1 12">Secreted</location>
    </subcellularLocation>
</comment>
<proteinExistence type="inferred from homology"/>
<dbReference type="GO" id="GO:0005576">
    <property type="term" value="C:extracellular region"/>
    <property type="evidence" value="ECO:0007669"/>
    <property type="project" value="UniProtKB-SubCell"/>
</dbReference>
<dbReference type="Gene3D" id="3.40.50.1820">
    <property type="entry name" value="alpha/beta hydrolase"/>
    <property type="match status" value="1"/>
</dbReference>
<dbReference type="EMBL" id="PQXH01000061">
    <property type="protein sequence ID" value="TGO13929.1"/>
    <property type="molecule type" value="Genomic_DNA"/>
</dbReference>
<dbReference type="InterPro" id="IPR043580">
    <property type="entry name" value="CUTINASE_1"/>
</dbReference>
<dbReference type="PANTHER" id="PTHR48250:SF2">
    <property type="entry name" value="CUTINASE"/>
    <property type="match status" value="1"/>
</dbReference>
<feature type="active site" evidence="10">
    <location>
        <position position="207"/>
    </location>
</feature>
<evidence type="ECO:0000256" key="7">
    <source>
        <dbReference type="ARBA" id="ARBA00022801"/>
    </source>
</evidence>
<dbReference type="GO" id="GO:0016052">
    <property type="term" value="P:carbohydrate catabolic process"/>
    <property type="evidence" value="ECO:0007669"/>
    <property type="project" value="TreeGrafter"/>
</dbReference>
<evidence type="ECO:0000256" key="11">
    <source>
        <dbReference type="PIRSR" id="PIRSR611150-2"/>
    </source>
</evidence>
<dbReference type="Pfam" id="PF01083">
    <property type="entry name" value="Cutinase"/>
    <property type="match status" value="1"/>
</dbReference>
<evidence type="ECO:0000256" key="12">
    <source>
        <dbReference type="RuleBase" id="RU361263"/>
    </source>
</evidence>
<evidence type="ECO:0000256" key="3">
    <source>
        <dbReference type="ARBA" id="ARBA00013095"/>
    </source>
</evidence>
<evidence type="ECO:0000256" key="1">
    <source>
        <dbReference type="ARBA" id="ARBA00004613"/>
    </source>
</evidence>
<evidence type="ECO:0000313" key="13">
    <source>
        <dbReference type="EMBL" id="TGO13929.1"/>
    </source>
</evidence>
<dbReference type="OrthoDB" id="2975078at2759"/>
<feature type="signal peptide" evidence="12">
    <location>
        <begin position="1"/>
        <end position="17"/>
    </location>
</feature>
<dbReference type="Proteomes" id="UP000297777">
    <property type="component" value="Unassembled WGS sequence"/>
</dbReference>
<keyword evidence="8 11" id="KW-1015">Disulfide bond</keyword>
<keyword evidence="5 12" id="KW-0964">Secreted</keyword>
<evidence type="ECO:0000256" key="4">
    <source>
        <dbReference type="ARBA" id="ARBA00022487"/>
    </source>
</evidence>
<comment type="catalytic activity">
    <reaction evidence="9 12">
        <text>cutin + H2O = cutin monomers.</text>
        <dbReference type="EC" id="3.1.1.74"/>
    </reaction>
</comment>
<dbReference type="SMART" id="SM01110">
    <property type="entry name" value="Cutinase"/>
    <property type="match status" value="1"/>
</dbReference>
<evidence type="ECO:0000256" key="10">
    <source>
        <dbReference type="PIRSR" id="PIRSR611150-1"/>
    </source>
</evidence>
<dbReference type="InterPro" id="IPR029058">
    <property type="entry name" value="AB_hydrolase_fold"/>
</dbReference>
<feature type="active site" description="Proton donor/acceptor" evidence="10">
    <location>
        <position position="219"/>
    </location>
</feature>
<dbReference type="SUPFAM" id="SSF53474">
    <property type="entry name" value="alpha/beta-Hydrolases"/>
    <property type="match status" value="1"/>
</dbReference>
<evidence type="ECO:0000256" key="5">
    <source>
        <dbReference type="ARBA" id="ARBA00022525"/>
    </source>
</evidence>
<dbReference type="AlphaFoldDB" id="A0A4Z1ERE3"/>
<evidence type="ECO:0000256" key="8">
    <source>
        <dbReference type="ARBA" id="ARBA00023157"/>
    </source>
</evidence>
<keyword evidence="7 12" id="KW-0378">Hydrolase</keyword>
<keyword evidence="14" id="KW-1185">Reference proteome</keyword>
<feature type="active site" description="Nucleophile" evidence="10">
    <location>
        <position position="155"/>
    </location>
</feature>
<dbReference type="PANTHER" id="PTHR48250">
    <property type="entry name" value="CUTINASE 2-RELATED"/>
    <property type="match status" value="1"/>
</dbReference>
<dbReference type="InterPro" id="IPR000675">
    <property type="entry name" value="Cutinase/axe"/>
</dbReference>
<evidence type="ECO:0000256" key="6">
    <source>
        <dbReference type="ARBA" id="ARBA00022729"/>
    </source>
</evidence>